<dbReference type="CDD" id="cd08646">
    <property type="entry name" value="FMT_core_Met-tRNA-FMT_N"/>
    <property type="match status" value="1"/>
</dbReference>
<evidence type="ECO:0000259" key="7">
    <source>
        <dbReference type="Pfam" id="PF02911"/>
    </source>
</evidence>
<evidence type="ECO:0000259" key="6">
    <source>
        <dbReference type="Pfam" id="PF00551"/>
    </source>
</evidence>
<dbReference type="GO" id="GO:0005829">
    <property type="term" value="C:cytosol"/>
    <property type="evidence" value="ECO:0007669"/>
    <property type="project" value="TreeGrafter"/>
</dbReference>
<keyword evidence="9" id="KW-1185">Reference proteome</keyword>
<accession>A0A4R0XQ73</accession>
<dbReference type="HAMAP" id="MF_00182">
    <property type="entry name" value="Formyl_trans"/>
    <property type="match status" value="1"/>
</dbReference>
<protein>
    <recommendedName>
        <fullName evidence="2 5">Methionyl-tRNA formyltransferase</fullName>
        <ecNumber evidence="2 5">2.1.2.9</ecNumber>
    </recommendedName>
</protein>
<dbReference type="SUPFAM" id="SSF53328">
    <property type="entry name" value="Formyltransferase"/>
    <property type="match status" value="1"/>
</dbReference>
<comment type="caution">
    <text evidence="8">The sequence shown here is derived from an EMBL/GenBank/DDBJ whole genome shotgun (WGS) entry which is preliminary data.</text>
</comment>
<dbReference type="AlphaFoldDB" id="A0A4R0XQ73"/>
<dbReference type="InterPro" id="IPR011034">
    <property type="entry name" value="Formyl_transferase-like_C_sf"/>
</dbReference>
<dbReference type="InterPro" id="IPR041711">
    <property type="entry name" value="Met-tRNA-FMT_N"/>
</dbReference>
<keyword evidence="4 5" id="KW-0648">Protein biosynthesis</keyword>
<dbReference type="Pfam" id="PF00551">
    <property type="entry name" value="Formyl_trans_N"/>
    <property type="match status" value="1"/>
</dbReference>
<dbReference type="EMBL" id="PSZO01000015">
    <property type="protein sequence ID" value="TCG11025.1"/>
    <property type="molecule type" value="Genomic_DNA"/>
</dbReference>
<dbReference type="EC" id="2.1.2.9" evidence="2 5"/>
<comment type="function">
    <text evidence="5">Attaches a formyl group to the free amino group of methionyl-tRNA(fMet). The formyl group appears to play a dual role in the initiator identity of N-formylmethionyl-tRNA by promoting its recognition by IF2 and preventing the misappropriation of this tRNA by the elongation apparatus.</text>
</comment>
<dbReference type="PANTHER" id="PTHR11138:SF5">
    <property type="entry name" value="METHIONYL-TRNA FORMYLTRANSFERASE, MITOCHONDRIAL"/>
    <property type="match status" value="1"/>
</dbReference>
<evidence type="ECO:0000256" key="3">
    <source>
        <dbReference type="ARBA" id="ARBA00022679"/>
    </source>
</evidence>
<dbReference type="InterPro" id="IPR005793">
    <property type="entry name" value="Formyl_trans_C"/>
</dbReference>
<proteinExistence type="inferred from homology"/>
<evidence type="ECO:0000256" key="2">
    <source>
        <dbReference type="ARBA" id="ARBA00012261"/>
    </source>
</evidence>
<feature type="domain" description="Formyl transferase N-terminal" evidence="6">
    <location>
        <begin position="7"/>
        <end position="159"/>
    </location>
</feature>
<evidence type="ECO:0000256" key="1">
    <source>
        <dbReference type="ARBA" id="ARBA00010699"/>
    </source>
</evidence>
<evidence type="ECO:0000313" key="9">
    <source>
        <dbReference type="Proteomes" id="UP000294192"/>
    </source>
</evidence>
<dbReference type="PANTHER" id="PTHR11138">
    <property type="entry name" value="METHIONYL-TRNA FORMYLTRANSFERASE"/>
    <property type="match status" value="1"/>
</dbReference>
<evidence type="ECO:0000313" key="8">
    <source>
        <dbReference type="EMBL" id="TCG11025.1"/>
    </source>
</evidence>
<name>A0A4R0XQ73_9MOLU</name>
<dbReference type="CDD" id="cd08704">
    <property type="entry name" value="Met_tRNA_FMT_C"/>
    <property type="match status" value="1"/>
</dbReference>
<reference evidence="8 9" key="1">
    <citation type="submission" date="2018-02" db="EMBL/GenBank/DDBJ databases">
        <title>Mycoplasma marinum and Mycoplasma todarodis sp. nov., moderately halophilic and psychrotolerant mycoplasmas isolated from cephalopods.</title>
        <authorList>
            <person name="Viver T."/>
        </authorList>
    </citation>
    <scope>NUCLEOTIDE SEQUENCE [LARGE SCALE GENOMIC DNA]</scope>
    <source>
        <strain evidence="8 9">PE</strain>
    </source>
</reference>
<comment type="catalytic activity">
    <reaction evidence="5">
        <text>L-methionyl-tRNA(fMet) + (6R)-10-formyltetrahydrofolate = N-formyl-L-methionyl-tRNA(fMet) + (6S)-5,6,7,8-tetrahydrofolate + H(+)</text>
        <dbReference type="Rhea" id="RHEA:24380"/>
        <dbReference type="Rhea" id="RHEA-COMP:9952"/>
        <dbReference type="Rhea" id="RHEA-COMP:9953"/>
        <dbReference type="ChEBI" id="CHEBI:15378"/>
        <dbReference type="ChEBI" id="CHEBI:57453"/>
        <dbReference type="ChEBI" id="CHEBI:78530"/>
        <dbReference type="ChEBI" id="CHEBI:78844"/>
        <dbReference type="ChEBI" id="CHEBI:195366"/>
        <dbReference type="EC" id="2.1.2.9"/>
    </reaction>
</comment>
<dbReference type="InterPro" id="IPR002376">
    <property type="entry name" value="Formyl_transf_N"/>
</dbReference>
<comment type="similarity">
    <text evidence="1 5">Belongs to the Fmt family.</text>
</comment>
<feature type="domain" description="Formyl transferase C-terminal" evidence="7">
    <location>
        <begin position="200"/>
        <end position="282"/>
    </location>
</feature>
<evidence type="ECO:0000256" key="5">
    <source>
        <dbReference type="HAMAP-Rule" id="MF_00182"/>
    </source>
</evidence>
<dbReference type="InterPro" id="IPR036477">
    <property type="entry name" value="Formyl_transf_N_sf"/>
</dbReference>
<evidence type="ECO:0000256" key="4">
    <source>
        <dbReference type="ARBA" id="ARBA00022917"/>
    </source>
</evidence>
<organism evidence="8 9">
    <name type="scientific">Mycoplasma marinum</name>
    <dbReference type="NCBI Taxonomy" id="1937190"/>
    <lineage>
        <taxon>Bacteria</taxon>
        <taxon>Bacillati</taxon>
        <taxon>Mycoplasmatota</taxon>
        <taxon>Mollicutes</taxon>
        <taxon>Mycoplasmataceae</taxon>
        <taxon>Mycoplasma</taxon>
    </lineage>
</organism>
<dbReference type="Pfam" id="PF02911">
    <property type="entry name" value="Formyl_trans_C"/>
    <property type="match status" value="1"/>
</dbReference>
<dbReference type="Gene3D" id="3.40.50.12230">
    <property type="match status" value="1"/>
</dbReference>
<dbReference type="NCBIfam" id="TIGR00460">
    <property type="entry name" value="fmt"/>
    <property type="match status" value="1"/>
</dbReference>
<dbReference type="InterPro" id="IPR044135">
    <property type="entry name" value="Met-tRNA-FMT_C"/>
</dbReference>
<dbReference type="GO" id="GO:0004479">
    <property type="term" value="F:methionyl-tRNA formyltransferase activity"/>
    <property type="evidence" value="ECO:0007669"/>
    <property type="project" value="UniProtKB-UniRule"/>
</dbReference>
<dbReference type="SUPFAM" id="SSF50486">
    <property type="entry name" value="FMT C-terminal domain-like"/>
    <property type="match status" value="1"/>
</dbReference>
<dbReference type="RefSeq" id="WP_131599325.1">
    <property type="nucleotide sequence ID" value="NZ_CBDBYK010000007.1"/>
</dbReference>
<dbReference type="InterPro" id="IPR005794">
    <property type="entry name" value="Fmt"/>
</dbReference>
<feature type="binding site" evidence="5">
    <location>
        <begin position="106"/>
        <end position="109"/>
    </location>
    <ligand>
        <name>(6S)-5,6,7,8-tetrahydrofolate</name>
        <dbReference type="ChEBI" id="CHEBI:57453"/>
    </ligand>
</feature>
<sequence length="284" mass="32226">MKIILAGTPQFAVRAFEEVINHFEVVGVITQPDRPKGRGQKVVETPVKELAKRYGIKIFQPEKISEIYDELKEIDFDIFLTCAYGQIIPEKILELPIKAALNIHGSLLPKYRGAAPIHYSILNGDDKTGITLMHMVKKMDAGDMIFKAETPIEESYTTGLMFEILSMVAADNIQDWLKKIEMDTFENIPQDEKNVTFSPKISKDECQIIDKHTVYTAQRMIKAFNPFPGAYIIKGGKKFKILNYSTNSEGIEYKLKDGSIFISELQAPGKKAMNYKEFLKGNEF</sequence>
<keyword evidence="3 5" id="KW-0808">Transferase</keyword>
<dbReference type="OrthoDB" id="9802815at2"/>
<gene>
    <name evidence="5" type="primary">fmt</name>
    <name evidence="8" type="ORF">C4B24_03305</name>
</gene>
<dbReference type="Proteomes" id="UP000294192">
    <property type="component" value="Unassembled WGS sequence"/>
</dbReference>